<feature type="transmembrane region" description="Helical" evidence="1">
    <location>
        <begin position="273"/>
        <end position="291"/>
    </location>
</feature>
<accession>A0A1W4WB54</accession>
<gene>
    <name evidence="4" type="primary">LOC108734255</name>
</gene>
<sequence>MKLIIFTACLAGLVLSQNEDLQDLTKRVNEIPGFENFNQSSFLSSDTVDLIKQKCEKNGGEANIDLKFQSIRDELQACISDNFNVTQIQEEVEKAKSTGSMDEVFAKYCAKKELVYNCVSNLTETVNKCLDDEEKESMKLFLNVTDSLANFVCFKDGDRIAMFIAEGGVECLNSQNEPIQRCVNETFGYLFPQEMNINSLPKLIIKAQHCSDFTKLQKCVVEQLENCKDNTPANIVDALFKFIRRVTPCKNQPTAAEIVGERRFEKTSDSSSTAISITFSTILIFLTLIFSRYV</sequence>
<evidence type="ECO:0000313" key="4">
    <source>
        <dbReference type="RefSeq" id="XP_018321234.1"/>
    </source>
</evidence>
<dbReference type="AlphaFoldDB" id="A0A1W4WB54"/>
<dbReference type="KEGG" id="apln:108734255"/>
<keyword evidence="2" id="KW-0732">Signal</keyword>
<dbReference type="RefSeq" id="XP_018321234.1">
    <property type="nucleotide sequence ID" value="XM_018465732.2"/>
</dbReference>
<dbReference type="OrthoDB" id="6512861at2759"/>
<name>A0A1W4WB54_AGRPL</name>
<dbReference type="Pfam" id="PF07165">
    <property type="entry name" value="DUF1397"/>
    <property type="match status" value="1"/>
</dbReference>
<feature type="signal peptide" evidence="2">
    <location>
        <begin position="1"/>
        <end position="16"/>
    </location>
</feature>
<keyword evidence="1" id="KW-0472">Membrane</keyword>
<keyword evidence="1" id="KW-1133">Transmembrane helix</keyword>
<dbReference type="STRING" id="224129.A0A1W4WB54"/>
<dbReference type="FunCoup" id="A0A1W4WB54">
    <property type="interactions" value="10"/>
</dbReference>
<reference evidence="4" key="1">
    <citation type="submission" date="2025-08" db="UniProtKB">
        <authorList>
            <consortium name="RefSeq"/>
        </authorList>
    </citation>
    <scope>IDENTIFICATION</scope>
    <source>
        <tissue evidence="4">Entire body</tissue>
    </source>
</reference>
<evidence type="ECO:0000256" key="2">
    <source>
        <dbReference type="SAM" id="SignalP"/>
    </source>
</evidence>
<dbReference type="PANTHER" id="PTHR20997">
    <property type="entry name" value="EG:BACR42I17.2 PROTEIN-RELATED"/>
    <property type="match status" value="1"/>
</dbReference>
<organism evidence="3 4">
    <name type="scientific">Agrilus planipennis</name>
    <name type="common">Emerald ash borer</name>
    <name type="synonym">Agrilus marcopoli</name>
    <dbReference type="NCBI Taxonomy" id="224129"/>
    <lineage>
        <taxon>Eukaryota</taxon>
        <taxon>Metazoa</taxon>
        <taxon>Ecdysozoa</taxon>
        <taxon>Arthropoda</taxon>
        <taxon>Hexapoda</taxon>
        <taxon>Insecta</taxon>
        <taxon>Pterygota</taxon>
        <taxon>Neoptera</taxon>
        <taxon>Endopterygota</taxon>
        <taxon>Coleoptera</taxon>
        <taxon>Polyphaga</taxon>
        <taxon>Elateriformia</taxon>
        <taxon>Buprestoidea</taxon>
        <taxon>Buprestidae</taxon>
        <taxon>Agrilinae</taxon>
        <taxon>Agrilus</taxon>
    </lineage>
</organism>
<evidence type="ECO:0000256" key="1">
    <source>
        <dbReference type="SAM" id="Phobius"/>
    </source>
</evidence>
<protein>
    <submittedName>
        <fullName evidence="4">27 kDa hemolymph protein-like</fullName>
    </submittedName>
</protein>
<keyword evidence="3" id="KW-1185">Reference proteome</keyword>
<proteinExistence type="predicted"/>
<dbReference type="GeneID" id="108734255"/>
<keyword evidence="1" id="KW-0812">Transmembrane</keyword>
<dbReference type="PANTHER" id="PTHR20997:SF2">
    <property type="entry name" value="EG:BACR42I17.2 PROTEIN-RELATED"/>
    <property type="match status" value="1"/>
</dbReference>
<dbReference type="InParanoid" id="A0A1W4WB54"/>
<evidence type="ECO:0000313" key="3">
    <source>
        <dbReference type="Proteomes" id="UP000192223"/>
    </source>
</evidence>
<dbReference type="Proteomes" id="UP000192223">
    <property type="component" value="Unplaced"/>
</dbReference>
<feature type="chain" id="PRO_5010730921" evidence="2">
    <location>
        <begin position="17"/>
        <end position="294"/>
    </location>
</feature>
<dbReference type="InterPro" id="IPR009832">
    <property type="entry name" value="DUF1397"/>
</dbReference>